<feature type="non-terminal residue" evidence="1">
    <location>
        <position position="211"/>
    </location>
</feature>
<dbReference type="InterPro" id="IPR051135">
    <property type="entry name" value="Gal/GlcNAc/GalNAc_ST"/>
</dbReference>
<dbReference type="SUPFAM" id="SSF52540">
    <property type="entry name" value="P-loop containing nucleoside triphosphate hydrolases"/>
    <property type="match status" value="1"/>
</dbReference>
<organism evidence="1 2">
    <name type="scientific">Meganyctiphanes norvegica</name>
    <name type="common">Northern krill</name>
    <name type="synonym">Thysanopoda norvegica</name>
    <dbReference type="NCBI Taxonomy" id="48144"/>
    <lineage>
        <taxon>Eukaryota</taxon>
        <taxon>Metazoa</taxon>
        <taxon>Ecdysozoa</taxon>
        <taxon>Arthropoda</taxon>
        <taxon>Crustacea</taxon>
        <taxon>Multicrustacea</taxon>
        <taxon>Malacostraca</taxon>
        <taxon>Eumalacostraca</taxon>
        <taxon>Eucarida</taxon>
        <taxon>Euphausiacea</taxon>
        <taxon>Euphausiidae</taxon>
        <taxon>Meganyctiphanes</taxon>
    </lineage>
</organism>
<dbReference type="PANTHER" id="PTHR10704">
    <property type="entry name" value="CARBOHYDRATE SULFOTRANSFERASE"/>
    <property type="match status" value="1"/>
</dbReference>
<feature type="non-terminal residue" evidence="1">
    <location>
        <position position="1"/>
    </location>
</feature>
<proteinExistence type="predicted"/>
<protein>
    <recommendedName>
        <fullName evidence="3">Sulfotransferase</fullName>
    </recommendedName>
</protein>
<name>A0AAV2QEV2_MEGNR</name>
<dbReference type="InterPro" id="IPR027417">
    <property type="entry name" value="P-loop_NTPase"/>
</dbReference>
<evidence type="ECO:0000313" key="1">
    <source>
        <dbReference type="EMBL" id="CAL4080635.1"/>
    </source>
</evidence>
<dbReference type="GO" id="GO:0001517">
    <property type="term" value="F:N-acetylglucosamine 6-O-sulfotransferase activity"/>
    <property type="evidence" value="ECO:0007669"/>
    <property type="project" value="TreeGrafter"/>
</dbReference>
<dbReference type="AlphaFoldDB" id="A0AAV2QEV2"/>
<dbReference type="Proteomes" id="UP001497623">
    <property type="component" value="Unassembled WGS sequence"/>
</dbReference>
<dbReference type="GO" id="GO:0006044">
    <property type="term" value="P:N-acetylglucosamine metabolic process"/>
    <property type="evidence" value="ECO:0007669"/>
    <property type="project" value="TreeGrafter"/>
</dbReference>
<keyword evidence="2" id="KW-1185">Reference proteome</keyword>
<evidence type="ECO:0000313" key="2">
    <source>
        <dbReference type="Proteomes" id="UP001497623"/>
    </source>
</evidence>
<accession>A0AAV2QEV2</accession>
<dbReference type="Gene3D" id="3.40.50.300">
    <property type="entry name" value="P-loop containing nucleotide triphosphate hydrolases"/>
    <property type="match status" value="1"/>
</dbReference>
<evidence type="ECO:0008006" key="3">
    <source>
        <dbReference type="Google" id="ProtNLM"/>
    </source>
</evidence>
<dbReference type="EMBL" id="CAXKWB010005936">
    <property type="protein sequence ID" value="CAL4080635.1"/>
    <property type="molecule type" value="Genomic_DNA"/>
</dbReference>
<gene>
    <name evidence="1" type="ORF">MNOR_LOCUS11341</name>
</gene>
<reference evidence="1 2" key="1">
    <citation type="submission" date="2024-05" db="EMBL/GenBank/DDBJ databases">
        <authorList>
            <person name="Wallberg A."/>
        </authorList>
    </citation>
    <scope>NUCLEOTIDE SEQUENCE [LARGE SCALE GENOMIC DNA]</scope>
</reference>
<sequence>ESNMRPIHITDQAPDNDTTLKILWSQQQEARIDAERRLSGRLRREYLGYNFKNLSFKPGESLQTNKIHRVVLVSMWRSGSSFVGDLLSSFPGTFYTYEPLHYLSQNQMVDSDILVNKSMSLLRNILKCSFTKQLEYVAEFKNFMESVQHNRRFWRACARYPSLCYDPWFLENICPYFPVHVIKVLRLELSHISQILDEDDLGDVKIIYLIR</sequence>
<dbReference type="PANTHER" id="PTHR10704:SF44">
    <property type="entry name" value="LD35051P-RELATED"/>
    <property type="match status" value="1"/>
</dbReference>
<comment type="caution">
    <text evidence="1">The sequence shown here is derived from an EMBL/GenBank/DDBJ whole genome shotgun (WGS) entry which is preliminary data.</text>
</comment>
<dbReference type="GO" id="GO:0006790">
    <property type="term" value="P:sulfur compound metabolic process"/>
    <property type="evidence" value="ECO:0007669"/>
    <property type="project" value="TreeGrafter"/>
</dbReference>